<keyword evidence="7" id="KW-1185">Reference proteome</keyword>
<proteinExistence type="predicted"/>
<evidence type="ECO:0000256" key="3">
    <source>
        <dbReference type="ARBA" id="ARBA00023163"/>
    </source>
</evidence>
<dbReference type="Gene3D" id="1.10.357.10">
    <property type="entry name" value="Tetracycline Repressor, domain 2"/>
    <property type="match status" value="1"/>
</dbReference>
<evidence type="ECO:0000313" key="7">
    <source>
        <dbReference type="Proteomes" id="UP000185639"/>
    </source>
</evidence>
<name>A0A1N7JW55_9GAMM</name>
<protein>
    <submittedName>
        <fullName evidence="6">Transcriptional regulator, TetR family</fullName>
    </submittedName>
</protein>
<evidence type="ECO:0000259" key="5">
    <source>
        <dbReference type="PROSITE" id="PS50977"/>
    </source>
</evidence>
<dbReference type="PANTHER" id="PTHR47506:SF6">
    <property type="entry name" value="HTH-TYPE TRANSCRIPTIONAL REPRESSOR NEMR"/>
    <property type="match status" value="1"/>
</dbReference>
<evidence type="ECO:0000313" key="6">
    <source>
        <dbReference type="EMBL" id="SIS53476.1"/>
    </source>
</evidence>
<reference evidence="7" key="1">
    <citation type="submission" date="2017-01" db="EMBL/GenBank/DDBJ databases">
        <authorList>
            <person name="Varghese N."/>
            <person name="Submissions S."/>
        </authorList>
    </citation>
    <scope>NUCLEOTIDE SEQUENCE [LARGE SCALE GENOMIC DNA]</scope>
    <source>
        <strain evidence="7">DSM 24913</strain>
    </source>
</reference>
<dbReference type="GO" id="GO:0003677">
    <property type="term" value="F:DNA binding"/>
    <property type="evidence" value="ECO:0007669"/>
    <property type="project" value="UniProtKB-UniRule"/>
</dbReference>
<dbReference type="AlphaFoldDB" id="A0A1N7JW55"/>
<keyword evidence="2 4" id="KW-0238">DNA-binding</keyword>
<dbReference type="Pfam" id="PF00440">
    <property type="entry name" value="TetR_N"/>
    <property type="match status" value="1"/>
</dbReference>
<accession>A0A1N7JW55</accession>
<dbReference type="OrthoDB" id="9809772at2"/>
<dbReference type="STRING" id="484498.SAMN05421686_102215"/>
<dbReference type="InterPro" id="IPR001647">
    <property type="entry name" value="HTH_TetR"/>
</dbReference>
<organism evidence="6 7">
    <name type="scientific">Thalassolituus maritimus</name>
    <dbReference type="NCBI Taxonomy" id="484498"/>
    <lineage>
        <taxon>Bacteria</taxon>
        <taxon>Pseudomonadati</taxon>
        <taxon>Pseudomonadota</taxon>
        <taxon>Gammaproteobacteria</taxon>
        <taxon>Oceanospirillales</taxon>
        <taxon>Oceanospirillaceae</taxon>
        <taxon>Thalassolituus</taxon>
    </lineage>
</organism>
<evidence type="ECO:0000256" key="4">
    <source>
        <dbReference type="PROSITE-ProRule" id="PRU00335"/>
    </source>
</evidence>
<gene>
    <name evidence="6" type="ORF">SAMN05421686_102215</name>
</gene>
<keyword evidence="3" id="KW-0804">Transcription</keyword>
<dbReference type="InterPro" id="IPR036271">
    <property type="entry name" value="Tet_transcr_reg_TetR-rel_C_sf"/>
</dbReference>
<evidence type="ECO:0000256" key="1">
    <source>
        <dbReference type="ARBA" id="ARBA00023015"/>
    </source>
</evidence>
<dbReference type="SUPFAM" id="SSF46689">
    <property type="entry name" value="Homeodomain-like"/>
    <property type="match status" value="1"/>
</dbReference>
<dbReference type="PROSITE" id="PS50977">
    <property type="entry name" value="HTH_TETR_2"/>
    <property type="match status" value="1"/>
</dbReference>
<dbReference type="SUPFAM" id="SSF48498">
    <property type="entry name" value="Tetracyclin repressor-like, C-terminal domain"/>
    <property type="match status" value="1"/>
</dbReference>
<dbReference type="EMBL" id="FTOH01000002">
    <property type="protein sequence ID" value="SIS53476.1"/>
    <property type="molecule type" value="Genomic_DNA"/>
</dbReference>
<keyword evidence="1" id="KW-0805">Transcription regulation</keyword>
<evidence type="ECO:0000256" key="2">
    <source>
        <dbReference type="ARBA" id="ARBA00023125"/>
    </source>
</evidence>
<feature type="DNA-binding region" description="H-T-H motif" evidence="4">
    <location>
        <begin position="25"/>
        <end position="44"/>
    </location>
</feature>
<dbReference type="RefSeq" id="WP_076514359.1">
    <property type="nucleotide sequence ID" value="NZ_FTOH01000002.1"/>
</dbReference>
<sequence length="182" mass="20428">MSETRAQLKHIAIDQIQQANLAAASFRELGKAAGIKSSSVHYHFQSRERLLTELLQDYDLKFFSELDAATAGTHRPRQRLGALIDVFESFHTHRRQCMSLAYAASPHELSDASLGAVNTFLEHMERWVEDALQKASLLPIPKDELACVIVSTLEGSLLFDRLSDNPRHLHAARSWIASLSSY</sequence>
<dbReference type="Proteomes" id="UP000185639">
    <property type="component" value="Unassembled WGS sequence"/>
</dbReference>
<dbReference type="PANTHER" id="PTHR47506">
    <property type="entry name" value="TRANSCRIPTIONAL REGULATORY PROTEIN"/>
    <property type="match status" value="1"/>
</dbReference>
<dbReference type="InterPro" id="IPR009057">
    <property type="entry name" value="Homeodomain-like_sf"/>
</dbReference>
<feature type="domain" description="HTH tetR-type" evidence="5">
    <location>
        <begin position="2"/>
        <end position="62"/>
    </location>
</feature>